<gene>
    <name evidence="1" type="ORF">AYR59_04565</name>
</gene>
<organism evidence="1 2">
    <name type="scientific">Fructilactobacillus lindneri</name>
    <dbReference type="NCBI Taxonomy" id="53444"/>
    <lineage>
        <taxon>Bacteria</taxon>
        <taxon>Bacillati</taxon>
        <taxon>Bacillota</taxon>
        <taxon>Bacilli</taxon>
        <taxon>Lactobacillales</taxon>
        <taxon>Lactobacillaceae</taxon>
        <taxon>Fructilactobacillus</taxon>
    </lineage>
</organism>
<name>A0AB33BCY2_9LACO</name>
<dbReference type="Proteomes" id="UP000093346">
    <property type="component" value="Chromosome"/>
</dbReference>
<dbReference type="EMBL" id="CP014907">
    <property type="protein sequence ID" value="ANZ59326.1"/>
    <property type="molecule type" value="Genomic_DNA"/>
</dbReference>
<dbReference type="AlphaFoldDB" id="A0AB33BCY2"/>
<accession>A0AB33BCY2</accession>
<evidence type="ECO:0000313" key="1">
    <source>
        <dbReference type="EMBL" id="ANZ59326.1"/>
    </source>
</evidence>
<dbReference type="KEGG" id="lle:AYR59_04565"/>
<dbReference type="RefSeq" id="WP_065868693.1">
    <property type="nucleotide sequence ID" value="NZ_CP014907.1"/>
</dbReference>
<sequence length="74" mass="8659">MINYTEKPYLQSASKEIMTALQHKYGIDKILEIDDKLVLIGKDWCYKTDNELRLVEKQLAVKMCIRLGEKNRGN</sequence>
<proteinExistence type="predicted"/>
<reference evidence="1 2" key="1">
    <citation type="submission" date="2016-03" db="EMBL/GenBank/DDBJ databases">
        <title>Pediococcus and Lactobacillus from brewery environment - whole genome sequencing and assembly.</title>
        <authorList>
            <person name="Behr J."/>
            <person name="Geissler A.J."/>
            <person name="Vogel R.F."/>
        </authorList>
    </citation>
    <scope>NUCLEOTIDE SEQUENCE [LARGE SCALE GENOMIC DNA]</scope>
    <source>
        <strain evidence="1 2">TMW 1.481</strain>
    </source>
</reference>
<evidence type="ECO:0000313" key="2">
    <source>
        <dbReference type="Proteomes" id="UP000093346"/>
    </source>
</evidence>
<protein>
    <submittedName>
        <fullName evidence="1">Uncharacterized protein</fullName>
    </submittedName>
</protein>